<dbReference type="EMBL" id="BMMH01000034">
    <property type="protein sequence ID" value="GGL43698.1"/>
    <property type="molecule type" value="Genomic_DNA"/>
</dbReference>
<dbReference type="GO" id="GO:0016747">
    <property type="term" value="F:acyltransferase activity, transferring groups other than amino-acyl groups"/>
    <property type="evidence" value="ECO:0007669"/>
    <property type="project" value="InterPro"/>
</dbReference>
<sequence length="190" mass="20518">MGTPSAIDMRARGPQLYHVHQDHPLAVALLAELAIDYSIRYGGTAGAIHRRLRDCPAADFAAPDGDLLVLVDHGGPVAGGGFCRIDATTAELNRVWTAREHRRRGLATRVLAELEAEMIRLGYRQVSATAGDRRPEARAFYTAAGFTEVVSGAARLFRFEKVLGVGAGPCGATPPGAAVEVRGRRRRRHR</sequence>
<dbReference type="Pfam" id="PF00583">
    <property type="entry name" value="Acetyltransf_1"/>
    <property type="match status" value="1"/>
</dbReference>
<keyword evidence="5" id="KW-1185">Reference proteome</keyword>
<keyword evidence="2" id="KW-0012">Acyltransferase</keyword>
<dbReference type="RefSeq" id="WP_063000836.1">
    <property type="nucleotide sequence ID" value="NZ_BMMH01000034.1"/>
</dbReference>
<dbReference type="PROSITE" id="PS51186">
    <property type="entry name" value="GNAT"/>
    <property type="match status" value="1"/>
</dbReference>
<accession>A0A917VY81</accession>
<name>A0A917VY81_9NOCA</name>
<dbReference type="CDD" id="cd04301">
    <property type="entry name" value="NAT_SF"/>
    <property type="match status" value="1"/>
</dbReference>
<dbReference type="Proteomes" id="UP000638263">
    <property type="component" value="Unassembled WGS sequence"/>
</dbReference>
<dbReference type="Gene3D" id="3.40.630.30">
    <property type="match status" value="1"/>
</dbReference>
<gene>
    <name evidence="4" type="ORF">GCM10011588_68080</name>
</gene>
<protein>
    <recommendedName>
        <fullName evidence="3">N-acetyltransferase domain-containing protein</fullName>
    </recommendedName>
</protein>
<feature type="domain" description="N-acetyltransferase" evidence="3">
    <location>
        <begin position="7"/>
        <end position="164"/>
    </location>
</feature>
<reference evidence="4" key="2">
    <citation type="submission" date="2020-09" db="EMBL/GenBank/DDBJ databases">
        <authorList>
            <person name="Sun Q."/>
            <person name="Zhou Y."/>
        </authorList>
    </citation>
    <scope>NUCLEOTIDE SEQUENCE</scope>
    <source>
        <strain evidence="4">CGMCC 4.3508</strain>
    </source>
</reference>
<dbReference type="InterPro" id="IPR050832">
    <property type="entry name" value="Bact_Acetyltransf"/>
</dbReference>
<evidence type="ECO:0000259" key="3">
    <source>
        <dbReference type="PROSITE" id="PS51186"/>
    </source>
</evidence>
<comment type="caution">
    <text evidence="4">The sequence shown here is derived from an EMBL/GenBank/DDBJ whole genome shotgun (WGS) entry which is preliminary data.</text>
</comment>
<evidence type="ECO:0000313" key="5">
    <source>
        <dbReference type="Proteomes" id="UP000638263"/>
    </source>
</evidence>
<dbReference type="AlphaFoldDB" id="A0A917VY81"/>
<evidence type="ECO:0000256" key="2">
    <source>
        <dbReference type="ARBA" id="ARBA00023315"/>
    </source>
</evidence>
<dbReference type="InterPro" id="IPR016181">
    <property type="entry name" value="Acyl_CoA_acyltransferase"/>
</dbReference>
<evidence type="ECO:0000256" key="1">
    <source>
        <dbReference type="ARBA" id="ARBA00022679"/>
    </source>
</evidence>
<keyword evidence="1" id="KW-0808">Transferase</keyword>
<dbReference type="SUPFAM" id="SSF55729">
    <property type="entry name" value="Acyl-CoA N-acyltransferases (Nat)"/>
    <property type="match status" value="1"/>
</dbReference>
<dbReference type="InterPro" id="IPR000182">
    <property type="entry name" value="GNAT_dom"/>
</dbReference>
<dbReference type="PANTHER" id="PTHR43877">
    <property type="entry name" value="AMINOALKYLPHOSPHONATE N-ACETYLTRANSFERASE-RELATED-RELATED"/>
    <property type="match status" value="1"/>
</dbReference>
<proteinExistence type="predicted"/>
<dbReference type="PANTHER" id="PTHR43877:SF2">
    <property type="entry name" value="AMINOALKYLPHOSPHONATE N-ACETYLTRANSFERASE-RELATED"/>
    <property type="match status" value="1"/>
</dbReference>
<organism evidence="4 5">
    <name type="scientific">Nocardia jinanensis</name>
    <dbReference type="NCBI Taxonomy" id="382504"/>
    <lineage>
        <taxon>Bacteria</taxon>
        <taxon>Bacillati</taxon>
        <taxon>Actinomycetota</taxon>
        <taxon>Actinomycetes</taxon>
        <taxon>Mycobacteriales</taxon>
        <taxon>Nocardiaceae</taxon>
        <taxon>Nocardia</taxon>
    </lineage>
</organism>
<reference evidence="4" key="1">
    <citation type="journal article" date="2014" name="Int. J. Syst. Evol. Microbiol.">
        <title>Complete genome sequence of Corynebacterium casei LMG S-19264T (=DSM 44701T), isolated from a smear-ripened cheese.</title>
        <authorList>
            <consortium name="US DOE Joint Genome Institute (JGI-PGF)"/>
            <person name="Walter F."/>
            <person name="Albersmeier A."/>
            <person name="Kalinowski J."/>
            <person name="Ruckert C."/>
        </authorList>
    </citation>
    <scope>NUCLEOTIDE SEQUENCE</scope>
    <source>
        <strain evidence="4">CGMCC 4.3508</strain>
    </source>
</reference>
<evidence type="ECO:0000313" key="4">
    <source>
        <dbReference type="EMBL" id="GGL43698.1"/>
    </source>
</evidence>